<dbReference type="SUPFAM" id="SSF47370">
    <property type="entry name" value="Bromodomain"/>
    <property type="match status" value="1"/>
</dbReference>
<feature type="compositionally biased region" description="Acidic residues" evidence="2">
    <location>
        <begin position="116"/>
        <end position="135"/>
    </location>
</feature>
<dbReference type="STRING" id="51240.A0A2I4EYI3"/>
<dbReference type="Gramene" id="Jr09_15480_p1">
    <property type="protein sequence ID" value="cds.Jr09_15480_p1"/>
    <property type="gene ID" value="Jr09_15480"/>
</dbReference>
<organism evidence="3 4">
    <name type="scientific">Juglans regia</name>
    <name type="common">English walnut</name>
    <dbReference type="NCBI Taxonomy" id="51240"/>
    <lineage>
        <taxon>Eukaryota</taxon>
        <taxon>Viridiplantae</taxon>
        <taxon>Streptophyta</taxon>
        <taxon>Embryophyta</taxon>
        <taxon>Tracheophyta</taxon>
        <taxon>Spermatophyta</taxon>
        <taxon>Magnoliopsida</taxon>
        <taxon>eudicotyledons</taxon>
        <taxon>Gunneridae</taxon>
        <taxon>Pentapetalae</taxon>
        <taxon>rosids</taxon>
        <taxon>fabids</taxon>
        <taxon>Fagales</taxon>
        <taxon>Juglandaceae</taxon>
        <taxon>Juglans</taxon>
    </lineage>
</organism>
<dbReference type="PROSITE" id="PS50014">
    <property type="entry name" value="BROMODOMAIN_2"/>
    <property type="match status" value="1"/>
</dbReference>
<proteinExistence type="predicted"/>
<dbReference type="GeneID" id="108993865"/>
<keyword evidence="1" id="KW-0103">Bromodomain</keyword>
<evidence type="ECO:0000313" key="4">
    <source>
        <dbReference type="RefSeq" id="XP_018824451.1"/>
    </source>
</evidence>
<dbReference type="Pfam" id="PF00439">
    <property type="entry name" value="Bromodomain"/>
    <property type="match status" value="1"/>
</dbReference>
<dbReference type="AlphaFoldDB" id="A0A2I4EYI3"/>
<sequence>MGQIVKRKKKGRPSKADLARRAVESAAAPEPDIRRSLRRRNVRYNIDYDDYLDEDDDDDEEEDQRRREKKLKLVVKLNQGSESPSRAHTVARDSHASEDECERKPLKKRSISNGRDDDDDEQDEDDDQGDVEDDEERGRKVDLKELDSAPGTPTDPRSGVPLPDKKTLELILDKLQKKDTYGVYAEPVDPEELPDYHDVIDHPMDFATVRKKLANGSYSTLEQFENDVFLICSNAIQYNAPDTIYYRQARSIQELAMKKFERLRIEVDRSEKELKSEQKTRSNSLIKKPGKKPFCRTSQEPVGSDFSTGATLATLGDVQNGFNTNQGGGCERPSNTDVVVEGNPSLIDTNLEKAEDLSSGKGLLSKLGRKQFVHDDNRRATYNNSNQPAVISDLIFTTFEGELKQLIAQVGLPAEYSYARSLARFAATLGPVAWKVASQRIEQALPAGCKFGRGWVGEYEPLQTPVLMLENCPQKEPGLSPKLMSNAELRKDGKTKTRVSAKELPVIGPTSSTKQSSSGPAGAHTSAGKLYVSGTAGNKLSTPDNAIFQKQNPLSRSLSTPENRVIKQFELNSLPSAHQNNAELLAEKQFSSNSGVADSRSKEPVLRSINLLQSEPIKQPDKDGIVTRQTNGKITNNDLNSKMSGPSSDATLNHMARGTNFPHGQEQGLSDPVQLMRILSERAQMQQKSSNQSSVETAQVMPSVPSVRRVDSGNAAAAAARAWMSIGAGGFKQATENSSFPKTPISASPSYNPTREFRPQISQMRAEFPLSGGMQSQSERNSFPTAFAPQPVRMGNEAQLPNRPIVFPQLAPADLSRFQVQYPWQSLSPRTQPRPKQEALPPDLNIGFQSPGSPARPSSGVLVDSQQPDLALQL</sequence>
<dbReference type="PANTHER" id="PTHR22881">
    <property type="entry name" value="BROMODOMAIN CONTAINING PROTEIN"/>
    <property type="match status" value="1"/>
</dbReference>
<dbReference type="InterPro" id="IPR036427">
    <property type="entry name" value="Bromodomain-like_sf"/>
</dbReference>
<dbReference type="SMART" id="SM00297">
    <property type="entry name" value="BROMO"/>
    <property type="match status" value="1"/>
</dbReference>
<feature type="compositionally biased region" description="Basic and acidic residues" evidence="2">
    <location>
        <begin position="270"/>
        <end position="280"/>
    </location>
</feature>
<dbReference type="InterPro" id="IPR051831">
    <property type="entry name" value="Bromodomain_contain_prot"/>
</dbReference>
<feature type="compositionally biased region" description="Acidic residues" evidence="2">
    <location>
        <begin position="47"/>
        <end position="62"/>
    </location>
</feature>
<name>A0A2I4EYI3_JUGRE</name>
<dbReference type="PROSITE" id="PS00633">
    <property type="entry name" value="BROMODOMAIN_1"/>
    <property type="match status" value="1"/>
</dbReference>
<dbReference type="OrthoDB" id="21449at2759"/>
<dbReference type="CDD" id="cd04369">
    <property type="entry name" value="Bromodomain"/>
    <property type="match status" value="1"/>
</dbReference>
<dbReference type="Gene3D" id="1.20.920.10">
    <property type="entry name" value="Bromodomain-like"/>
    <property type="match status" value="1"/>
</dbReference>
<evidence type="ECO:0000256" key="1">
    <source>
        <dbReference type="ARBA" id="ARBA00023117"/>
    </source>
</evidence>
<dbReference type="Proteomes" id="UP000235220">
    <property type="component" value="Chromosome 9"/>
</dbReference>
<gene>
    <name evidence="4" type="primary">LOC108993865</name>
</gene>
<reference evidence="4" key="1">
    <citation type="submission" date="2025-08" db="UniProtKB">
        <authorList>
            <consortium name="RefSeq"/>
        </authorList>
    </citation>
    <scope>IDENTIFICATION</scope>
    <source>
        <tissue evidence="4">Leaves</tissue>
    </source>
</reference>
<feature type="region of interest" description="Disordered" evidence="2">
    <location>
        <begin position="611"/>
        <end position="647"/>
    </location>
</feature>
<feature type="compositionally biased region" description="Basic and acidic residues" evidence="2">
    <location>
        <begin position="14"/>
        <end position="23"/>
    </location>
</feature>
<accession>A0A2I4EYI3</accession>
<dbReference type="PANTHER" id="PTHR22881:SF42">
    <property type="entry name" value="DNA-BINDING BROMODOMAIN-CONTAINING PROTEIN"/>
    <property type="match status" value="1"/>
</dbReference>
<feature type="region of interest" description="Disordered" evidence="2">
    <location>
        <begin position="1"/>
        <end position="164"/>
    </location>
</feature>
<feature type="compositionally biased region" description="Polar residues" evidence="2">
    <location>
        <begin position="296"/>
        <end position="307"/>
    </location>
</feature>
<protein>
    <submittedName>
        <fullName evidence="4">Uncharacterized protein LOC108993865 isoform X1</fullName>
    </submittedName>
</protein>
<dbReference type="FunCoup" id="A0A2I4EYI3">
    <property type="interactions" value="2557"/>
</dbReference>
<dbReference type="InterPro" id="IPR018359">
    <property type="entry name" value="Bromodomain_CS"/>
</dbReference>
<evidence type="ECO:0000313" key="3">
    <source>
        <dbReference type="Proteomes" id="UP000235220"/>
    </source>
</evidence>
<feature type="region of interest" description="Disordered" evidence="2">
    <location>
        <begin position="826"/>
        <end position="874"/>
    </location>
</feature>
<keyword evidence="3" id="KW-1185">Reference proteome</keyword>
<feature type="region of interest" description="Disordered" evidence="2">
    <location>
        <begin position="734"/>
        <end position="754"/>
    </location>
</feature>
<feature type="compositionally biased region" description="Polar residues" evidence="2">
    <location>
        <begin position="627"/>
        <end position="647"/>
    </location>
</feature>
<feature type="compositionally biased region" description="Polar residues" evidence="2">
    <location>
        <begin position="734"/>
        <end position="753"/>
    </location>
</feature>
<feature type="compositionally biased region" description="Basic and acidic residues" evidence="2">
    <location>
        <begin position="136"/>
        <end position="147"/>
    </location>
</feature>
<feature type="compositionally biased region" description="Basic residues" evidence="2">
    <location>
        <begin position="1"/>
        <end position="13"/>
    </location>
</feature>
<dbReference type="KEGG" id="jre:108993865"/>
<dbReference type="InterPro" id="IPR001487">
    <property type="entry name" value="Bromodomain"/>
</dbReference>
<feature type="region of interest" description="Disordered" evidence="2">
    <location>
        <begin position="506"/>
        <end position="526"/>
    </location>
</feature>
<dbReference type="PRINTS" id="PR00503">
    <property type="entry name" value="BROMODOMAIN"/>
</dbReference>
<feature type="compositionally biased region" description="Polar residues" evidence="2">
    <location>
        <begin position="509"/>
        <end position="519"/>
    </location>
</feature>
<feature type="compositionally biased region" description="Basic and acidic residues" evidence="2">
    <location>
        <begin position="90"/>
        <end position="104"/>
    </location>
</feature>
<feature type="region of interest" description="Disordered" evidence="2">
    <location>
        <begin position="270"/>
        <end position="307"/>
    </location>
</feature>
<evidence type="ECO:0000256" key="2">
    <source>
        <dbReference type="SAM" id="MobiDB-lite"/>
    </source>
</evidence>
<dbReference type="RefSeq" id="XP_018824451.1">
    <property type="nucleotide sequence ID" value="XM_018968906.2"/>
</dbReference>